<dbReference type="GO" id="GO:0005524">
    <property type="term" value="F:ATP binding"/>
    <property type="evidence" value="ECO:0007669"/>
    <property type="project" value="InterPro"/>
</dbReference>
<dbReference type="PANTHER" id="PTHR38248">
    <property type="entry name" value="FUNK1 6"/>
    <property type="match status" value="1"/>
</dbReference>
<proteinExistence type="predicted"/>
<dbReference type="InterPro" id="IPR040976">
    <property type="entry name" value="Pkinase_fungal"/>
</dbReference>
<evidence type="ECO:0000313" key="3">
    <source>
        <dbReference type="Proteomes" id="UP000186601"/>
    </source>
</evidence>
<keyword evidence="3" id="KW-1185">Reference proteome</keyword>
<dbReference type="Proteomes" id="UP000186601">
    <property type="component" value="Unassembled WGS sequence"/>
</dbReference>
<evidence type="ECO:0000313" key="2">
    <source>
        <dbReference type="EMBL" id="PSR73107.1"/>
    </source>
</evidence>
<dbReference type="PROSITE" id="PS50011">
    <property type="entry name" value="PROTEIN_KINASE_DOM"/>
    <property type="match status" value="1"/>
</dbReference>
<sequence>HKSLCELGWIHRHIGINNIMISPEIVDSNVNDPNVCPVRRGVLTDFDFAKETIKKGLHSLKDNSMMNASPNASEGGWKLMYNVETENDSKQSFSMTGIEPFMAYAVLDGGNMPVEFTNPKHTSGHDLESIFWIFIWICINFGGPNNQARDVNTNPRNPANIFRAPGNNEGMVSGIDKYFADMGDLILQFCNVLFPIRESSAYGLEAPLPTTMS</sequence>
<dbReference type="Pfam" id="PF17667">
    <property type="entry name" value="Pkinase_fungal"/>
    <property type="match status" value="1"/>
</dbReference>
<feature type="non-terminal residue" evidence="2">
    <location>
        <position position="1"/>
    </location>
</feature>
<name>A0A2R6NL50_9APHY</name>
<dbReference type="InterPro" id="IPR000719">
    <property type="entry name" value="Prot_kinase_dom"/>
</dbReference>
<reference evidence="2 3" key="1">
    <citation type="submission" date="2018-02" db="EMBL/GenBank/DDBJ databases">
        <title>Genome sequence of the basidiomycete white-rot fungus Phlebia centrifuga.</title>
        <authorList>
            <person name="Granchi Z."/>
            <person name="Peng M."/>
            <person name="de Vries R.P."/>
            <person name="Hilden K."/>
            <person name="Makela M.R."/>
            <person name="Grigoriev I."/>
            <person name="Riley R."/>
        </authorList>
    </citation>
    <scope>NUCLEOTIDE SEQUENCE [LARGE SCALE GENOMIC DNA]</scope>
    <source>
        <strain evidence="2 3">FBCC195</strain>
    </source>
</reference>
<evidence type="ECO:0000259" key="1">
    <source>
        <dbReference type="PROSITE" id="PS50011"/>
    </source>
</evidence>
<dbReference type="AlphaFoldDB" id="A0A2R6NL50"/>
<comment type="caution">
    <text evidence="2">The sequence shown here is derived from an EMBL/GenBank/DDBJ whole genome shotgun (WGS) entry which is preliminary data.</text>
</comment>
<accession>A0A2R6NL50</accession>
<organism evidence="2 3">
    <name type="scientific">Hermanssonia centrifuga</name>
    <dbReference type="NCBI Taxonomy" id="98765"/>
    <lineage>
        <taxon>Eukaryota</taxon>
        <taxon>Fungi</taxon>
        <taxon>Dikarya</taxon>
        <taxon>Basidiomycota</taxon>
        <taxon>Agaricomycotina</taxon>
        <taxon>Agaricomycetes</taxon>
        <taxon>Polyporales</taxon>
        <taxon>Meruliaceae</taxon>
        <taxon>Hermanssonia</taxon>
    </lineage>
</organism>
<dbReference type="GO" id="GO:0004672">
    <property type="term" value="F:protein kinase activity"/>
    <property type="evidence" value="ECO:0007669"/>
    <property type="project" value="InterPro"/>
</dbReference>
<dbReference type="EMBL" id="MLYV02001106">
    <property type="protein sequence ID" value="PSR73107.1"/>
    <property type="molecule type" value="Genomic_DNA"/>
</dbReference>
<gene>
    <name evidence="2" type="ORF">PHLCEN_2v11035</name>
</gene>
<dbReference type="STRING" id="98765.A0A2R6NL50"/>
<feature type="domain" description="Protein kinase" evidence="1">
    <location>
        <begin position="1"/>
        <end position="213"/>
    </location>
</feature>
<dbReference type="PANTHER" id="PTHR38248:SF2">
    <property type="entry name" value="FUNK1 11"/>
    <property type="match status" value="1"/>
</dbReference>
<protein>
    <recommendedName>
        <fullName evidence="1">Protein kinase domain-containing protein</fullName>
    </recommendedName>
</protein>